<evidence type="ECO:0000313" key="3">
    <source>
        <dbReference type="EMBL" id="GAA2110508.1"/>
    </source>
</evidence>
<evidence type="ECO:0000313" key="4">
    <source>
        <dbReference type="Proteomes" id="UP001500443"/>
    </source>
</evidence>
<dbReference type="InterPro" id="IPR047952">
    <property type="entry name" value="Transpos_IS4"/>
</dbReference>
<organism evidence="3 4">
    <name type="scientific">Streptomyces synnematoformans</name>
    <dbReference type="NCBI Taxonomy" id="415721"/>
    <lineage>
        <taxon>Bacteria</taxon>
        <taxon>Bacillati</taxon>
        <taxon>Actinomycetota</taxon>
        <taxon>Actinomycetes</taxon>
        <taxon>Kitasatosporales</taxon>
        <taxon>Streptomycetaceae</taxon>
        <taxon>Streptomyces</taxon>
    </lineage>
</organism>
<dbReference type="InterPro" id="IPR024473">
    <property type="entry name" value="Transposases_IS4_N"/>
</dbReference>
<dbReference type="NCBIfam" id="NF033592">
    <property type="entry name" value="transpos_IS4_1"/>
    <property type="match status" value="1"/>
</dbReference>
<dbReference type="Pfam" id="PF01609">
    <property type="entry name" value="DDE_Tnp_1"/>
    <property type="match status" value="1"/>
</dbReference>
<dbReference type="RefSeq" id="WP_344287858.1">
    <property type="nucleotide sequence ID" value="NZ_BAAAPF010000009.1"/>
</dbReference>
<dbReference type="PANTHER" id="PTHR37529">
    <property type="entry name" value="TRANSPOSASE INSG FOR INSERTION SEQUENCE ELEMENT IS4-RELATED"/>
    <property type="match status" value="1"/>
</dbReference>
<dbReference type="Proteomes" id="UP001500443">
    <property type="component" value="Unassembled WGS sequence"/>
</dbReference>
<dbReference type="Pfam" id="PF13006">
    <property type="entry name" value="Nterm_IS4"/>
    <property type="match status" value="1"/>
</dbReference>
<dbReference type="InterPro" id="IPR012337">
    <property type="entry name" value="RNaseH-like_sf"/>
</dbReference>
<feature type="domain" description="Transposase IS4 N-terminal" evidence="2">
    <location>
        <begin position="21"/>
        <end position="113"/>
    </location>
</feature>
<dbReference type="InterPro" id="IPR002559">
    <property type="entry name" value="Transposase_11"/>
</dbReference>
<dbReference type="SUPFAM" id="SSF53098">
    <property type="entry name" value="Ribonuclease H-like"/>
    <property type="match status" value="1"/>
</dbReference>
<dbReference type="PANTHER" id="PTHR37529:SF1">
    <property type="entry name" value="TRANSPOSASE INSG FOR INSERTION SEQUENCE ELEMENT IS4-RELATED"/>
    <property type="match status" value="1"/>
</dbReference>
<protein>
    <submittedName>
        <fullName evidence="3">IS4 family transposase</fullName>
    </submittedName>
</protein>
<feature type="domain" description="Transposase IS4-like" evidence="1">
    <location>
        <begin position="130"/>
        <end position="349"/>
    </location>
</feature>
<gene>
    <name evidence="3" type="ORF">GCM10009802_07710</name>
</gene>
<comment type="caution">
    <text evidence="3">The sequence shown here is derived from an EMBL/GenBank/DDBJ whole genome shotgun (WGS) entry which is preliminary data.</text>
</comment>
<accession>A0ABP5J1N3</accession>
<proteinExistence type="predicted"/>
<reference evidence="4" key="1">
    <citation type="journal article" date="2019" name="Int. J. Syst. Evol. Microbiol.">
        <title>The Global Catalogue of Microorganisms (GCM) 10K type strain sequencing project: providing services to taxonomists for standard genome sequencing and annotation.</title>
        <authorList>
            <consortium name="The Broad Institute Genomics Platform"/>
            <consortium name="The Broad Institute Genome Sequencing Center for Infectious Disease"/>
            <person name="Wu L."/>
            <person name="Ma J."/>
        </authorList>
    </citation>
    <scope>NUCLEOTIDE SEQUENCE [LARGE SCALE GENOMIC DNA]</scope>
    <source>
        <strain evidence="4">JCM 15481</strain>
    </source>
</reference>
<name>A0ABP5J1N3_9ACTN</name>
<keyword evidence="4" id="KW-1185">Reference proteome</keyword>
<evidence type="ECO:0000259" key="2">
    <source>
        <dbReference type="Pfam" id="PF13006"/>
    </source>
</evidence>
<dbReference type="EMBL" id="BAAAPF010000009">
    <property type="protein sequence ID" value="GAA2110508.1"/>
    <property type="molecule type" value="Genomic_DNA"/>
</dbReference>
<sequence>MQEKSVISRVATAASGVFAPGHLGELTQVVDCTLVDAVLAETGAVERRVRLLPARVVVYFVLALALFEDCGYRAVWGKLTAGLVGRGSSYPHSSSLSRARRRLGAGPLRALFESLAGAVAWRSTPGAHWRGMRTVAVDGTTLQVPDRARVTQCFPKHRSRLRETGYPLLRLVTLVETGTRAILAAAFGPDTTSEISYARQMLDNLGPRMLVLLDAGFDTWEFLRDVHDYGAQFLARSSARRCPTIQRRLPDGSYLARLGHGKLPVRIIEARITIILQDGTEQHEQWRLTTSLLDHAGFPAQELVTLYHERWQAETTYASLKATLLDGRVLRSQHPHDLEQEVWGILAVYQALIRVASDAAASRPDLDMDRLSFTVALHTARDQVTCAASALFTKPACLIGPIGQALLANLLPAHRRRRIKARSLKTTSKYAKNFGKHPRVTQKYSFHAHVMVMERGLPARPRP</sequence>
<evidence type="ECO:0000259" key="1">
    <source>
        <dbReference type="Pfam" id="PF01609"/>
    </source>
</evidence>